<dbReference type="Proteomes" id="UP000377595">
    <property type="component" value="Unassembled WGS sequence"/>
</dbReference>
<accession>A0A5M3XW63</accession>
<dbReference type="EC" id="3.2.1.55" evidence="4"/>
<dbReference type="InterPro" id="IPR055235">
    <property type="entry name" value="ASD1_cat"/>
</dbReference>
<evidence type="ECO:0000256" key="5">
    <source>
        <dbReference type="ARBA" id="ARBA00022801"/>
    </source>
</evidence>
<reference evidence="9 10" key="1">
    <citation type="submission" date="2019-10" db="EMBL/GenBank/DDBJ databases">
        <title>Whole genome shotgun sequence of Acrocarpospora pleiomorpha NBRC 16267.</title>
        <authorList>
            <person name="Ichikawa N."/>
            <person name="Kimura A."/>
            <person name="Kitahashi Y."/>
            <person name="Komaki H."/>
            <person name="Oguchi A."/>
        </authorList>
    </citation>
    <scope>NUCLEOTIDE SEQUENCE [LARGE SCALE GENOMIC DNA]</scope>
    <source>
        <strain evidence="9 10">NBRC 16267</strain>
    </source>
</reference>
<keyword evidence="10" id="KW-1185">Reference proteome</keyword>
<evidence type="ECO:0000313" key="9">
    <source>
        <dbReference type="EMBL" id="GES22578.1"/>
    </source>
</evidence>
<keyword evidence="5" id="KW-0378">Hydrolase</keyword>
<evidence type="ECO:0000256" key="3">
    <source>
        <dbReference type="ARBA" id="ARBA00011165"/>
    </source>
</evidence>
<evidence type="ECO:0000256" key="7">
    <source>
        <dbReference type="ARBA" id="ARBA00023295"/>
    </source>
</evidence>
<evidence type="ECO:0000256" key="2">
    <source>
        <dbReference type="ARBA" id="ARBA00007186"/>
    </source>
</evidence>
<evidence type="ECO:0000256" key="6">
    <source>
        <dbReference type="ARBA" id="ARBA00023277"/>
    </source>
</evidence>
<sequence length="532" mass="57376">MTRTVDQPEEAPVTTGTVSVTDRSLGTISPLVFGGMIEHFGRTVYPGVWDVERDGVRADTREAAARMGVRLLRYPGGCFSCDYHWRDGVGPRSERPTVAETFWTGLPHRMAGFGADSQLASGAEALGRLIGPAETNAFGTDEFLQYCLDIDAEPFLVVNIGTGTPEEAADWVRYCNVDRKSPRTVTWWSIGNETWGSHEYGHDTPSAYGERVAEFARAMRLVDPAIKLVAVGLPVSDGTEIMASGEEGLGLTTYAAREWNSGVLKACGDVIDLLSVHWYFPGMIGRALDNENDLLQLNTSPDQLAEILRDTAAFNDEMVPGRDIGLSLDEWNRMVQFDDHLSTNHPLGNAAFFAGCYNALLANAERAPIAVISHLVNCLAPIQTDDDRLFGTAAFLVAQLYEAHARGTSLAVDVEAAAIDVPPLDRLAPDAMTLGDVSSPRQAPVLSASATRHGDETSVFLVNRSVAEAAEVSVLGAADGEAIVRWIDGPDLWAVNTLDAPETLTVREKRVVVAQGRVVVTVPPCGVAVLTR</sequence>
<evidence type="ECO:0000256" key="1">
    <source>
        <dbReference type="ARBA" id="ARBA00001462"/>
    </source>
</evidence>
<name>A0A5M3XW63_9ACTN</name>
<dbReference type="SUPFAM" id="SSF51445">
    <property type="entry name" value="(Trans)glycosidases"/>
    <property type="match status" value="1"/>
</dbReference>
<gene>
    <name evidence="9" type="ORF">Aple_054760</name>
</gene>
<dbReference type="GO" id="GO:0000272">
    <property type="term" value="P:polysaccharide catabolic process"/>
    <property type="evidence" value="ECO:0007669"/>
    <property type="project" value="TreeGrafter"/>
</dbReference>
<organism evidence="9 10">
    <name type="scientific">Acrocarpospora pleiomorpha</name>
    <dbReference type="NCBI Taxonomy" id="90975"/>
    <lineage>
        <taxon>Bacteria</taxon>
        <taxon>Bacillati</taxon>
        <taxon>Actinomycetota</taxon>
        <taxon>Actinomycetes</taxon>
        <taxon>Streptosporangiales</taxon>
        <taxon>Streptosporangiaceae</taxon>
        <taxon>Acrocarpospora</taxon>
    </lineage>
</organism>
<evidence type="ECO:0000256" key="4">
    <source>
        <dbReference type="ARBA" id="ARBA00012670"/>
    </source>
</evidence>
<comment type="catalytic activity">
    <reaction evidence="1">
        <text>Hydrolysis of terminal non-reducing alpha-L-arabinofuranoside residues in alpha-L-arabinosides.</text>
        <dbReference type="EC" id="3.2.1.55"/>
    </reaction>
</comment>
<feature type="domain" description="Alpha-L-arabinofuranosidase C-terminal" evidence="8">
    <location>
        <begin position="329"/>
        <end position="526"/>
    </location>
</feature>
<comment type="similarity">
    <text evidence="2">Belongs to the glycosyl hydrolase 51 family.</text>
</comment>
<dbReference type="Pfam" id="PF06964">
    <property type="entry name" value="Alpha-L-AF_C"/>
    <property type="match status" value="1"/>
</dbReference>
<evidence type="ECO:0000313" key="10">
    <source>
        <dbReference type="Proteomes" id="UP000377595"/>
    </source>
</evidence>
<dbReference type="InterPro" id="IPR013780">
    <property type="entry name" value="Glyco_hydro_b"/>
</dbReference>
<evidence type="ECO:0000259" key="8">
    <source>
        <dbReference type="SMART" id="SM00813"/>
    </source>
</evidence>
<dbReference type="SMART" id="SM00813">
    <property type="entry name" value="Alpha-L-AF_C"/>
    <property type="match status" value="1"/>
</dbReference>
<comment type="subunit">
    <text evidence="3">Homohexamer; trimer of dimers.</text>
</comment>
<protein>
    <recommendedName>
        <fullName evidence="4">non-reducing end alpha-L-arabinofuranosidase</fullName>
        <ecNumber evidence="4">3.2.1.55</ecNumber>
    </recommendedName>
</protein>
<dbReference type="GO" id="GO:0046556">
    <property type="term" value="F:alpha-L-arabinofuranosidase activity"/>
    <property type="evidence" value="ECO:0007669"/>
    <property type="project" value="UniProtKB-EC"/>
</dbReference>
<dbReference type="AlphaFoldDB" id="A0A5M3XW63"/>
<dbReference type="EMBL" id="BLAF01000032">
    <property type="protein sequence ID" value="GES22578.1"/>
    <property type="molecule type" value="Genomic_DNA"/>
</dbReference>
<dbReference type="InterPro" id="IPR017853">
    <property type="entry name" value="GH"/>
</dbReference>
<dbReference type="SUPFAM" id="SSF51011">
    <property type="entry name" value="Glycosyl hydrolase domain"/>
    <property type="match status" value="1"/>
</dbReference>
<comment type="caution">
    <text evidence="9">The sequence shown here is derived from an EMBL/GenBank/DDBJ whole genome shotgun (WGS) entry which is preliminary data.</text>
</comment>
<keyword evidence="7" id="KW-0326">Glycosidase</keyword>
<proteinExistence type="inferred from homology"/>
<keyword evidence="6" id="KW-0119">Carbohydrate metabolism</keyword>
<dbReference type="Pfam" id="PF22848">
    <property type="entry name" value="ASD1_dom"/>
    <property type="match status" value="1"/>
</dbReference>
<dbReference type="InterPro" id="IPR010720">
    <property type="entry name" value="Alpha-L-AF_C"/>
</dbReference>
<dbReference type="GO" id="GO:0046373">
    <property type="term" value="P:L-arabinose metabolic process"/>
    <property type="evidence" value="ECO:0007669"/>
    <property type="project" value="InterPro"/>
</dbReference>
<dbReference type="Gene3D" id="2.60.40.1180">
    <property type="entry name" value="Golgi alpha-mannosidase II"/>
    <property type="match status" value="1"/>
</dbReference>
<dbReference type="Gene3D" id="3.20.20.80">
    <property type="entry name" value="Glycosidases"/>
    <property type="match status" value="1"/>
</dbReference>
<dbReference type="PANTHER" id="PTHR43576:SF2">
    <property type="entry name" value="INTRACELLULAR EXO-ALPHA-L-ARABINOFURANOSIDASE 2"/>
    <property type="match status" value="1"/>
</dbReference>
<dbReference type="PANTHER" id="PTHR43576">
    <property type="entry name" value="ALPHA-L-ARABINOFURANOSIDASE C-RELATED"/>
    <property type="match status" value="1"/>
</dbReference>